<feature type="chain" id="PRO_5047313324" evidence="2">
    <location>
        <begin position="30"/>
        <end position="545"/>
    </location>
</feature>
<feature type="compositionally biased region" description="Basic and acidic residues" evidence="1">
    <location>
        <begin position="250"/>
        <end position="280"/>
    </location>
</feature>
<keyword evidence="4" id="KW-1185">Reference proteome</keyword>
<evidence type="ECO:0000313" key="4">
    <source>
        <dbReference type="Proteomes" id="UP001228690"/>
    </source>
</evidence>
<evidence type="ECO:0000256" key="1">
    <source>
        <dbReference type="SAM" id="MobiDB-lite"/>
    </source>
</evidence>
<feature type="region of interest" description="Disordered" evidence="1">
    <location>
        <begin position="330"/>
        <end position="378"/>
    </location>
</feature>
<dbReference type="InterPro" id="IPR007926">
    <property type="entry name" value="Borrelia_P83"/>
</dbReference>
<dbReference type="Pfam" id="PF05262">
    <property type="entry name" value="Borrelia_P83"/>
    <property type="match status" value="1"/>
</dbReference>
<keyword evidence="2" id="KW-0732">Signal</keyword>
<name>A0ABY8MFW3_9SPIO</name>
<sequence>MKKLALHSCIHFILATVLLCVTTSGLLVAQNPAEGQSGDVARNELESVEPVDFTSYVGPHDGVDSLADIIAIGTSLANLDEEGRSDYGGKYSIRHIPGDGPGGLLGADILSLSPRAGVDHVRNLRHIISGYLQARYGYEADAADTVSTFVTYYNAYFYRNAKYFGQKFNEAVNGALSAEAIGLSRNYAEWPGATEILIPLSANPIFGQESGPNLDETGKKVIATYLKDGEEDKQAAKDVRQDMLDLRREKLGEEQDALQERRTTLQRENRDAKRALEKAEATLTGTDDLKEREGAQEKEQELKEQLQDNRKNQNEVNAAEQTIAQRQENLGKDQRELSQEPPPSEDSEGGEKGEGGETGEKEGEGGENGEGSEPAVLPAGTEVVLLPVKDRLYRFYGIDSTDLQVVKRSKVNSIRSEDIVANETGYIVVAAAGFDTAEASAEEERSGGIRLLKLDTNLETDKQGDDDIHADSGVWEMNGELFAFLDNGNLGRFNMDLELQARSGEVLSPEMTPQFVESYVLVESEQSEFLLLDRTTMERKQELKP</sequence>
<gene>
    <name evidence="3" type="ORF">P0082_10395</name>
</gene>
<reference evidence="3 4" key="1">
    <citation type="submission" date="2023-04" db="EMBL/GenBank/DDBJ databases">
        <title>Spirochaete genome identified in red abalone sample constitutes a novel genus.</title>
        <authorList>
            <person name="Sharma S.P."/>
            <person name="Purcell C.M."/>
            <person name="Hyde J.R."/>
            <person name="Severin A.J."/>
        </authorList>
    </citation>
    <scope>NUCLEOTIDE SEQUENCE [LARGE SCALE GENOMIC DNA]</scope>
    <source>
        <strain evidence="3 4">SP-2023</strain>
    </source>
</reference>
<proteinExistence type="predicted"/>
<feature type="signal peptide" evidence="2">
    <location>
        <begin position="1"/>
        <end position="29"/>
    </location>
</feature>
<protein>
    <submittedName>
        <fullName evidence="3">P83/100 family protein</fullName>
    </submittedName>
</protein>
<feature type="region of interest" description="Disordered" evidence="1">
    <location>
        <begin position="250"/>
        <end position="314"/>
    </location>
</feature>
<feature type="compositionally biased region" description="Basic and acidic residues" evidence="1">
    <location>
        <begin position="349"/>
        <end position="364"/>
    </location>
</feature>
<evidence type="ECO:0000313" key="3">
    <source>
        <dbReference type="EMBL" id="WGK68882.1"/>
    </source>
</evidence>
<evidence type="ECO:0000256" key="2">
    <source>
        <dbReference type="SAM" id="SignalP"/>
    </source>
</evidence>
<accession>A0ABY8MFW3</accession>
<dbReference type="RefSeq" id="WP_326927069.1">
    <property type="nucleotide sequence ID" value="NZ_CP123443.1"/>
</dbReference>
<dbReference type="Proteomes" id="UP001228690">
    <property type="component" value="Chromosome"/>
</dbReference>
<dbReference type="EMBL" id="CP123443">
    <property type="protein sequence ID" value="WGK68882.1"/>
    <property type="molecule type" value="Genomic_DNA"/>
</dbReference>
<organism evidence="3 4">
    <name type="scientific">Candidatus Haliotispira prima</name>
    <dbReference type="NCBI Taxonomy" id="3034016"/>
    <lineage>
        <taxon>Bacteria</taxon>
        <taxon>Pseudomonadati</taxon>
        <taxon>Spirochaetota</taxon>
        <taxon>Spirochaetia</taxon>
        <taxon>Spirochaetales</taxon>
        <taxon>Spirochaetaceae</taxon>
        <taxon>Candidatus Haliotispira</taxon>
    </lineage>
</organism>
<feature type="compositionally biased region" description="Basic and acidic residues" evidence="1">
    <location>
        <begin position="287"/>
        <end position="313"/>
    </location>
</feature>